<evidence type="ECO:0000256" key="1">
    <source>
        <dbReference type="SAM" id="Phobius"/>
    </source>
</evidence>
<proteinExistence type="predicted"/>
<evidence type="ECO:0000313" key="5">
    <source>
        <dbReference type="Proteomes" id="UP000539710"/>
    </source>
</evidence>
<keyword evidence="1" id="KW-0812">Transmembrane</keyword>
<reference evidence="4" key="2">
    <citation type="submission" date="2020-07" db="EMBL/GenBank/DDBJ databases">
        <title>Chryseobacterium sp.cx-624.</title>
        <authorList>
            <person name="Yang C."/>
        </authorList>
    </citation>
    <scope>NUCLEOTIDE SEQUENCE [LARGE SCALE GENOMIC DNA]</scope>
    <source>
        <strain evidence="4">cx-624</strain>
    </source>
</reference>
<feature type="transmembrane region" description="Helical" evidence="1">
    <location>
        <begin position="157"/>
        <end position="179"/>
    </location>
</feature>
<reference evidence="3" key="1">
    <citation type="submission" date="2020-07" db="EMBL/GenBank/DDBJ databases">
        <title>Chryseobacterium sp. CX-624.</title>
        <authorList>
            <person name="Yang C."/>
        </authorList>
    </citation>
    <scope>NUCLEOTIDE SEQUENCE</scope>
    <source>
        <strain evidence="3">CX-624</strain>
    </source>
</reference>
<reference evidence="5" key="3">
    <citation type="submission" date="2020-07" db="EMBL/GenBank/DDBJ databases">
        <title>Flavobacterium sp. xlx-214.</title>
        <authorList>
            <person name="Yang C."/>
        </authorList>
    </citation>
    <scope>NUCLEOTIDE SEQUENCE [LARGE SCALE GENOMIC DNA]</scope>
    <source>
        <strain evidence="5">CX-624</strain>
    </source>
</reference>
<reference evidence="2" key="4">
    <citation type="submission" date="2020-07" db="EMBL/GenBank/DDBJ databases">
        <authorList>
            <person name="Yang C."/>
        </authorList>
    </citation>
    <scope>NUCLEOTIDE SEQUENCE</scope>
    <source>
        <strain evidence="2">Cx-624</strain>
    </source>
</reference>
<evidence type="ECO:0000313" key="2">
    <source>
        <dbReference type="EMBL" id="MBA5245743.1"/>
    </source>
</evidence>
<evidence type="ECO:0000313" key="4">
    <source>
        <dbReference type="Proteomes" id="UP000515349"/>
    </source>
</evidence>
<evidence type="ECO:0000313" key="3">
    <source>
        <dbReference type="EMBL" id="QMS98853.1"/>
    </source>
</evidence>
<keyword evidence="1" id="KW-0472">Membrane</keyword>
<dbReference type="Proteomes" id="UP000539710">
    <property type="component" value="Unassembled WGS sequence"/>
</dbReference>
<feature type="transmembrane region" description="Helical" evidence="1">
    <location>
        <begin position="121"/>
        <end position="145"/>
    </location>
</feature>
<gene>
    <name evidence="3" type="ORF">H1R16_02235</name>
    <name evidence="2" type="ORF">H2507_01035</name>
</gene>
<name>A0A7D7LUB2_9FLAO</name>
<accession>A0A7D7LUB2</accession>
<protein>
    <submittedName>
        <fullName evidence="3">Uncharacterized protein</fullName>
    </submittedName>
</protein>
<dbReference type="Proteomes" id="UP000515349">
    <property type="component" value="Chromosome"/>
</dbReference>
<keyword evidence="1" id="KW-1133">Transmembrane helix</keyword>
<keyword evidence="5" id="KW-1185">Reference proteome</keyword>
<organism evidence="3 4">
    <name type="scientific">Marnyiella aurantia</name>
    <dbReference type="NCBI Taxonomy" id="2758037"/>
    <lineage>
        <taxon>Bacteria</taxon>
        <taxon>Pseudomonadati</taxon>
        <taxon>Bacteroidota</taxon>
        <taxon>Flavobacteriia</taxon>
        <taxon>Flavobacteriales</taxon>
        <taxon>Weeksellaceae</taxon>
        <taxon>Marnyiella</taxon>
    </lineage>
</organism>
<feature type="transmembrane region" description="Helical" evidence="1">
    <location>
        <begin position="48"/>
        <end position="73"/>
    </location>
</feature>
<feature type="transmembrane region" description="Helical" evidence="1">
    <location>
        <begin position="79"/>
        <end position="100"/>
    </location>
</feature>
<dbReference type="AlphaFoldDB" id="A0A7D7LUB2"/>
<dbReference type="KEGG" id="cbau:H1R16_02235"/>
<sequence length="224" mass="26563">MNELELKKLWQTTNEKLEESFVINSKNTEDITRITVHNFLGSMKPIKIFTLLVGIIWVGLGAIILSHIYFYAFSEANKFFLFSATIQILLTAIALWIYLYQLITIYQVDITDPILKTQKKLAGLKISTLWVTRILFLQLPVWTTFWWHETMLTDWNLLQWAMTVIATVLFTYVAIWLFFNIKYENRNKKWFKLIFNGKEWTPLMKSIELLEQVEEYKTDKNAST</sequence>
<dbReference type="EMBL" id="CP059472">
    <property type="protein sequence ID" value="QMS98853.1"/>
    <property type="molecule type" value="Genomic_DNA"/>
</dbReference>
<dbReference type="RefSeq" id="WP_181885863.1">
    <property type="nucleotide sequence ID" value="NZ_CP059472.1"/>
</dbReference>
<dbReference type="EMBL" id="JACEUX010000001">
    <property type="protein sequence ID" value="MBA5245743.1"/>
    <property type="molecule type" value="Genomic_DNA"/>
</dbReference>